<gene>
    <name evidence="2" type="ORF">ACFY1D_36795</name>
</gene>
<organism evidence="2 3">
    <name type="scientific">Streptomyces bluensis</name>
    <dbReference type="NCBI Taxonomy" id="33897"/>
    <lineage>
        <taxon>Bacteria</taxon>
        <taxon>Bacillati</taxon>
        <taxon>Actinomycetota</taxon>
        <taxon>Actinomycetes</taxon>
        <taxon>Kitasatosporales</taxon>
        <taxon>Streptomycetaceae</taxon>
        <taxon>Streptomyces</taxon>
    </lineage>
</organism>
<protein>
    <submittedName>
        <fullName evidence="2">Uncharacterized protein</fullName>
    </submittedName>
</protein>
<reference evidence="2 3" key="1">
    <citation type="submission" date="2024-10" db="EMBL/GenBank/DDBJ databases">
        <title>The Natural Products Discovery Center: Release of the First 8490 Sequenced Strains for Exploring Actinobacteria Biosynthetic Diversity.</title>
        <authorList>
            <person name="Kalkreuter E."/>
            <person name="Kautsar S.A."/>
            <person name="Yang D."/>
            <person name="Bader C.D."/>
            <person name="Teijaro C.N."/>
            <person name="Fluegel L."/>
            <person name="Davis C.M."/>
            <person name="Simpson J.R."/>
            <person name="Lauterbach L."/>
            <person name="Steele A.D."/>
            <person name="Gui C."/>
            <person name="Meng S."/>
            <person name="Li G."/>
            <person name="Viehrig K."/>
            <person name="Ye F."/>
            <person name="Su P."/>
            <person name="Kiefer A.F."/>
            <person name="Nichols A."/>
            <person name="Cepeda A.J."/>
            <person name="Yan W."/>
            <person name="Fan B."/>
            <person name="Jiang Y."/>
            <person name="Adhikari A."/>
            <person name="Zheng C.-J."/>
            <person name="Schuster L."/>
            <person name="Cowan T.M."/>
            <person name="Smanski M.J."/>
            <person name="Chevrette M.G."/>
            <person name="De Carvalho L.P.S."/>
            <person name="Shen B."/>
        </authorList>
    </citation>
    <scope>NUCLEOTIDE SEQUENCE [LARGE SCALE GENOMIC DNA]</scope>
    <source>
        <strain evidence="2 3">NPDC001390</strain>
    </source>
</reference>
<proteinExistence type="predicted"/>
<evidence type="ECO:0000313" key="3">
    <source>
        <dbReference type="Proteomes" id="UP001602058"/>
    </source>
</evidence>
<keyword evidence="1" id="KW-0175">Coiled coil</keyword>
<feature type="coiled-coil region" evidence="1">
    <location>
        <begin position="41"/>
        <end position="68"/>
    </location>
</feature>
<evidence type="ECO:0000313" key="2">
    <source>
        <dbReference type="EMBL" id="MFF4526930.1"/>
    </source>
</evidence>
<name>A0ABW6UTY6_9ACTN</name>
<evidence type="ECO:0000256" key="1">
    <source>
        <dbReference type="SAM" id="Coils"/>
    </source>
</evidence>
<dbReference type="Proteomes" id="UP001602058">
    <property type="component" value="Unassembled WGS sequence"/>
</dbReference>
<dbReference type="RefSeq" id="WP_351086237.1">
    <property type="nucleotide sequence ID" value="NZ_JBEOZG010000037.1"/>
</dbReference>
<dbReference type="EMBL" id="JBIAWJ010000031">
    <property type="protein sequence ID" value="MFF4526930.1"/>
    <property type="molecule type" value="Genomic_DNA"/>
</dbReference>
<accession>A0ABW6UTY6</accession>
<comment type="caution">
    <text evidence="2">The sequence shown here is derived from an EMBL/GenBank/DDBJ whole genome shotgun (WGS) entry which is preliminary data.</text>
</comment>
<sequence>MKPRLTSANITDDDLTKLYDERDSLGYEVQQWKSTYGEHALRDTLARLKKAEARVAELEEIAANARKLISGWLKTAGEHYSVSTIDAVKNDSLFAGMQEGRANQYSDCANELKDVLDGEDPDTWEHGVGIQITTTEAADA</sequence>
<keyword evidence="3" id="KW-1185">Reference proteome</keyword>